<organism evidence="2 3">
    <name type="scientific">Paxillus rubicundulus Ve08.2h10</name>
    <dbReference type="NCBI Taxonomy" id="930991"/>
    <lineage>
        <taxon>Eukaryota</taxon>
        <taxon>Fungi</taxon>
        <taxon>Dikarya</taxon>
        <taxon>Basidiomycota</taxon>
        <taxon>Agaricomycotina</taxon>
        <taxon>Agaricomycetes</taxon>
        <taxon>Agaricomycetidae</taxon>
        <taxon>Boletales</taxon>
        <taxon>Paxilineae</taxon>
        <taxon>Paxillaceae</taxon>
        <taxon>Paxillus</taxon>
    </lineage>
</organism>
<feature type="transmembrane region" description="Helical" evidence="1">
    <location>
        <begin position="137"/>
        <end position="160"/>
    </location>
</feature>
<proteinExistence type="predicted"/>
<evidence type="ECO:0000256" key="1">
    <source>
        <dbReference type="SAM" id="Phobius"/>
    </source>
</evidence>
<keyword evidence="1" id="KW-0472">Membrane</keyword>
<sequence>MALKTFSRTRRPGMIGVTQTPKAKTMRNTGWIQMLSRMTVLPPSQVKRRRKGPSRRSILLRKTTQKNCRAHQAQSDLASDDAIIAVVIVAIASPCLPTVHTHRRTRSVLTYRFPSTYPYTSASLPASRVRRARSSTFFATGFFSSVTCVLLASFVFWGGIVHD</sequence>
<gene>
    <name evidence="2" type="ORF">PAXRUDRAFT_350604</name>
</gene>
<dbReference type="EMBL" id="KN825017">
    <property type="protein sequence ID" value="KIK95846.1"/>
    <property type="molecule type" value="Genomic_DNA"/>
</dbReference>
<evidence type="ECO:0000313" key="3">
    <source>
        <dbReference type="Proteomes" id="UP000054538"/>
    </source>
</evidence>
<evidence type="ECO:0000313" key="2">
    <source>
        <dbReference type="EMBL" id="KIK95846.1"/>
    </source>
</evidence>
<dbReference type="Proteomes" id="UP000054538">
    <property type="component" value="Unassembled WGS sequence"/>
</dbReference>
<keyword evidence="3" id="KW-1185">Reference proteome</keyword>
<keyword evidence="1" id="KW-0812">Transmembrane</keyword>
<accession>A0A0D0DZC9</accession>
<name>A0A0D0DZC9_9AGAM</name>
<dbReference type="AlphaFoldDB" id="A0A0D0DZC9"/>
<reference evidence="2 3" key="1">
    <citation type="submission" date="2014-04" db="EMBL/GenBank/DDBJ databases">
        <authorList>
            <consortium name="DOE Joint Genome Institute"/>
            <person name="Kuo A."/>
            <person name="Kohler A."/>
            <person name="Jargeat P."/>
            <person name="Nagy L.G."/>
            <person name="Floudas D."/>
            <person name="Copeland A."/>
            <person name="Barry K.W."/>
            <person name="Cichocki N."/>
            <person name="Veneault-Fourrey C."/>
            <person name="LaButti K."/>
            <person name="Lindquist E.A."/>
            <person name="Lipzen A."/>
            <person name="Lundell T."/>
            <person name="Morin E."/>
            <person name="Murat C."/>
            <person name="Sun H."/>
            <person name="Tunlid A."/>
            <person name="Henrissat B."/>
            <person name="Grigoriev I.V."/>
            <person name="Hibbett D.S."/>
            <person name="Martin F."/>
            <person name="Nordberg H.P."/>
            <person name="Cantor M.N."/>
            <person name="Hua S.X."/>
        </authorList>
    </citation>
    <scope>NUCLEOTIDE SEQUENCE [LARGE SCALE GENOMIC DNA]</scope>
    <source>
        <strain evidence="2 3">Ve08.2h10</strain>
    </source>
</reference>
<dbReference type="InParanoid" id="A0A0D0DZC9"/>
<keyword evidence="1" id="KW-1133">Transmembrane helix</keyword>
<dbReference type="HOGENOM" id="CLU_1627621_0_0_1"/>
<reference evidence="3" key="2">
    <citation type="submission" date="2015-01" db="EMBL/GenBank/DDBJ databases">
        <title>Evolutionary Origins and Diversification of the Mycorrhizal Mutualists.</title>
        <authorList>
            <consortium name="DOE Joint Genome Institute"/>
            <consortium name="Mycorrhizal Genomics Consortium"/>
            <person name="Kohler A."/>
            <person name="Kuo A."/>
            <person name="Nagy L.G."/>
            <person name="Floudas D."/>
            <person name="Copeland A."/>
            <person name="Barry K.W."/>
            <person name="Cichocki N."/>
            <person name="Veneault-Fourrey C."/>
            <person name="LaButti K."/>
            <person name="Lindquist E.A."/>
            <person name="Lipzen A."/>
            <person name="Lundell T."/>
            <person name="Morin E."/>
            <person name="Murat C."/>
            <person name="Riley R."/>
            <person name="Ohm R."/>
            <person name="Sun H."/>
            <person name="Tunlid A."/>
            <person name="Henrissat B."/>
            <person name="Grigoriev I.V."/>
            <person name="Hibbett D.S."/>
            <person name="Martin F."/>
        </authorList>
    </citation>
    <scope>NUCLEOTIDE SEQUENCE [LARGE SCALE GENOMIC DNA]</scope>
    <source>
        <strain evidence="3">Ve08.2h10</strain>
    </source>
</reference>
<protein>
    <submittedName>
        <fullName evidence="2">Uncharacterized protein</fullName>
    </submittedName>
</protein>